<gene>
    <name evidence="1" type="ORF">Aph01nite_13120</name>
</gene>
<dbReference type="EMBL" id="BOOA01000007">
    <property type="protein sequence ID" value="GIH23002.1"/>
    <property type="molecule type" value="Genomic_DNA"/>
</dbReference>
<name>A0A919Q640_9ACTN</name>
<dbReference type="AlphaFoldDB" id="A0A919Q640"/>
<evidence type="ECO:0000313" key="1">
    <source>
        <dbReference type="EMBL" id="GIH23002.1"/>
    </source>
</evidence>
<sequence>MQPHRRPPLMPVEAYQTFSILSPSDRMIRYACSQVGCEQWRNGWITRVDESTPLGREQATYIRHWAGRTFKESKTGAGITVFTFASGQRCFREHETRPQTFLTRVGDWRDNLGLIRRHTRAADWVEDFALHQDALATEFNRG</sequence>
<protein>
    <submittedName>
        <fullName evidence="1">Uncharacterized protein</fullName>
    </submittedName>
</protein>
<accession>A0A919Q640</accession>
<reference evidence="1" key="1">
    <citation type="submission" date="2021-01" db="EMBL/GenBank/DDBJ databases">
        <title>Whole genome shotgun sequence of Acrocarpospora phusangensis NBRC 108782.</title>
        <authorList>
            <person name="Komaki H."/>
            <person name="Tamura T."/>
        </authorList>
    </citation>
    <scope>NUCLEOTIDE SEQUENCE</scope>
    <source>
        <strain evidence="1">NBRC 108782</strain>
    </source>
</reference>
<organism evidence="1 2">
    <name type="scientific">Acrocarpospora phusangensis</name>
    <dbReference type="NCBI Taxonomy" id="1070424"/>
    <lineage>
        <taxon>Bacteria</taxon>
        <taxon>Bacillati</taxon>
        <taxon>Actinomycetota</taxon>
        <taxon>Actinomycetes</taxon>
        <taxon>Streptosporangiales</taxon>
        <taxon>Streptosporangiaceae</taxon>
        <taxon>Acrocarpospora</taxon>
    </lineage>
</organism>
<dbReference type="Proteomes" id="UP000640052">
    <property type="component" value="Unassembled WGS sequence"/>
</dbReference>
<comment type="caution">
    <text evidence="1">The sequence shown here is derived from an EMBL/GenBank/DDBJ whole genome shotgun (WGS) entry which is preliminary data.</text>
</comment>
<evidence type="ECO:0000313" key="2">
    <source>
        <dbReference type="Proteomes" id="UP000640052"/>
    </source>
</evidence>
<keyword evidence="2" id="KW-1185">Reference proteome</keyword>
<proteinExistence type="predicted"/>